<proteinExistence type="predicted"/>
<name>A0A2X4PP13_9PORP</name>
<dbReference type="AlphaFoldDB" id="A0A2X4PP13"/>
<dbReference type="KEGG" id="pcre:NCTC12858_01124"/>
<dbReference type="EMBL" id="LS483447">
    <property type="protein sequence ID" value="SQH73278.1"/>
    <property type="molecule type" value="Genomic_DNA"/>
</dbReference>
<organism evidence="1 2">
    <name type="scientific">Porphyromonas crevioricanis</name>
    <dbReference type="NCBI Taxonomy" id="393921"/>
    <lineage>
        <taxon>Bacteria</taxon>
        <taxon>Pseudomonadati</taxon>
        <taxon>Bacteroidota</taxon>
        <taxon>Bacteroidia</taxon>
        <taxon>Bacteroidales</taxon>
        <taxon>Porphyromonadaceae</taxon>
        <taxon>Porphyromonas</taxon>
    </lineage>
</organism>
<accession>A0A2X4PP13</accession>
<evidence type="ECO:0000313" key="1">
    <source>
        <dbReference type="EMBL" id="SQH73278.1"/>
    </source>
</evidence>
<protein>
    <submittedName>
        <fullName evidence="1">Uncharacterized protein</fullName>
    </submittedName>
</protein>
<evidence type="ECO:0000313" key="2">
    <source>
        <dbReference type="Proteomes" id="UP000249300"/>
    </source>
</evidence>
<sequence>MPSDYFASSKKSRDKCSVSAEKNIDLRSIRLGSVALESLYISRKRAFMRFTVSRKSLYTR</sequence>
<keyword evidence="2" id="KW-1185">Reference proteome</keyword>
<reference evidence="1 2" key="1">
    <citation type="submission" date="2018-06" db="EMBL/GenBank/DDBJ databases">
        <authorList>
            <consortium name="Pathogen Informatics"/>
            <person name="Doyle S."/>
        </authorList>
    </citation>
    <scope>NUCLEOTIDE SEQUENCE [LARGE SCALE GENOMIC DNA]</scope>
    <source>
        <strain evidence="1 2">NCTC12858</strain>
    </source>
</reference>
<dbReference type="Proteomes" id="UP000249300">
    <property type="component" value="Chromosome 1"/>
</dbReference>
<gene>
    <name evidence="1" type="ORF">NCTC12858_01124</name>
</gene>